<keyword evidence="8" id="KW-1185">Reference proteome</keyword>
<dbReference type="NCBIfam" id="NF007914">
    <property type="entry name" value="PRK10628.1"/>
    <property type="match status" value="1"/>
</dbReference>
<dbReference type="EC" id="1.13.11.29" evidence="7"/>
<sequence>MPVLFLGHGSPMIAIEENQFVKGFRDIVEKIPTPKAILCISAHWETRGSFVTAMTTPPTIHDFGGFPQALFDVQYPAAGNPALAQEIKNLVQSTEVGLDVEWGLDHGAWTVIKHMYPEANIPIVEFSLDYRRTPEQHYQLAQELKALRKKGVLIIGSGNIVHNLRAVAWNRINDVFGFDWAIEANETIKKAILERNHKPLMNPFDQGQAFQLAIPTPEHYLPLLYALALEGKDDEISFFNDEPVAGSLSMTSVYIGQNI</sequence>
<evidence type="ECO:0000256" key="5">
    <source>
        <dbReference type="ARBA" id="ARBA00023002"/>
    </source>
</evidence>
<dbReference type="PIRSF" id="PIRSF006157">
    <property type="entry name" value="Doxgns_DODA"/>
    <property type="match status" value="1"/>
</dbReference>
<dbReference type="RefSeq" id="WP_230477841.1">
    <property type="nucleotide sequence ID" value="NZ_CP072842.1"/>
</dbReference>
<dbReference type="PANTHER" id="PTHR30096">
    <property type="entry name" value="4,5-DOPA DIOXYGENASE EXTRADIOL-LIKE PROTEIN"/>
    <property type="match status" value="1"/>
</dbReference>
<evidence type="ECO:0000256" key="4">
    <source>
        <dbReference type="ARBA" id="ARBA00022833"/>
    </source>
</evidence>
<evidence type="ECO:0000259" key="6">
    <source>
        <dbReference type="Pfam" id="PF02900"/>
    </source>
</evidence>
<reference evidence="8" key="2">
    <citation type="submission" date="2021-04" db="EMBL/GenBank/DDBJ databases">
        <title>Taxonomy of Flavobacteriaceae bacterium ZY171143.</title>
        <authorList>
            <person name="Li F."/>
        </authorList>
    </citation>
    <scope>NUCLEOTIDE SEQUENCE [LARGE SCALE GENOMIC DNA]</scope>
    <source>
        <strain evidence="8">ZY171143</strain>
    </source>
</reference>
<dbReference type="CDD" id="cd07363">
    <property type="entry name" value="45_DOPA_Dioxygenase"/>
    <property type="match status" value="1"/>
</dbReference>
<reference evidence="7 8" key="1">
    <citation type="journal article" date="2021" name="Int. J. Syst. Evol. Microbiol.">
        <title>Faecalibacter bovis sp. nov., isolated from cow faeces.</title>
        <authorList>
            <person name="Li F."/>
            <person name="Zhao W."/>
            <person name="Hong Q."/>
            <person name="Shao Q."/>
            <person name="Song J."/>
            <person name="Yang S."/>
        </authorList>
    </citation>
    <scope>NUCLEOTIDE SEQUENCE [LARGE SCALE GENOMIC DNA]</scope>
    <source>
        <strain evidence="7 8">ZY171143</strain>
    </source>
</reference>
<gene>
    <name evidence="7" type="primary">ygiD</name>
    <name evidence="7" type="ORF">J9309_03390</name>
</gene>
<dbReference type="GO" id="GO:0050297">
    <property type="term" value="F:stizolobate synthase activity"/>
    <property type="evidence" value="ECO:0007669"/>
    <property type="project" value="UniProtKB-EC"/>
</dbReference>
<dbReference type="Gene3D" id="3.40.830.10">
    <property type="entry name" value="LigB-like"/>
    <property type="match status" value="1"/>
</dbReference>
<evidence type="ECO:0000256" key="1">
    <source>
        <dbReference type="ARBA" id="ARBA00001947"/>
    </source>
</evidence>
<comment type="similarity">
    <text evidence="2">Belongs to the DODA-type extradiol aromatic ring-opening dioxygenase family.</text>
</comment>
<dbReference type="Proteomes" id="UP000672011">
    <property type="component" value="Chromosome"/>
</dbReference>
<dbReference type="PANTHER" id="PTHR30096:SF0">
    <property type="entry name" value="4,5-DOPA DIOXYGENASE EXTRADIOL-LIKE PROTEIN"/>
    <property type="match status" value="1"/>
</dbReference>
<name>A0ABX7XGF6_9FLAO</name>
<keyword evidence="4" id="KW-0862">Zinc</keyword>
<keyword evidence="3" id="KW-0479">Metal-binding</keyword>
<dbReference type="EMBL" id="CP072842">
    <property type="protein sequence ID" value="QTV07032.1"/>
    <property type="molecule type" value="Genomic_DNA"/>
</dbReference>
<dbReference type="SUPFAM" id="SSF53213">
    <property type="entry name" value="LigB-like"/>
    <property type="match status" value="1"/>
</dbReference>
<protein>
    <submittedName>
        <fullName evidence="7">4,5-DOPA dioxygenase extradiol</fullName>
        <ecNumber evidence="7">1.13.11.29</ecNumber>
    </submittedName>
</protein>
<evidence type="ECO:0000313" key="7">
    <source>
        <dbReference type="EMBL" id="QTV07032.1"/>
    </source>
</evidence>
<evidence type="ECO:0000313" key="8">
    <source>
        <dbReference type="Proteomes" id="UP000672011"/>
    </source>
</evidence>
<organism evidence="7 8">
    <name type="scientific">Faecalibacter bovis</name>
    <dbReference type="NCBI Taxonomy" id="2898187"/>
    <lineage>
        <taxon>Bacteria</taxon>
        <taxon>Pseudomonadati</taxon>
        <taxon>Bacteroidota</taxon>
        <taxon>Flavobacteriia</taxon>
        <taxon>Flavobacteriales</taxon>
        <taxon>Weeksellaceae</taxon>
        <taxon>Faecalibacter</taxon>
    </lineage>
</organism>
<keyword evidence="5 7" id="KW-0560">Oxidoreductase</keyword>
<evidence type="ECO:0000256" key="2">
    <source>
        <dbReference type="ARBA" id="ARBA00007581"/>
    </source>
</evidence>
<dbReference type="InterPro" id="IPR014436">
    <property type="entry name" value="Extradiol_dOase_DODA"/>
</dbReference>
<keyword evidence="7" id="KW-0223">Dioxygenase</keyword>
<evidence type="ECO:0000256" key="3">
    <source>
        <dbReference type="ARBA" id="ARBA00022723"/>
    </source>
</evidence>
<feature type="domain" description="Extradiol ring-cleavage dioxygenase class III enzyme subunit B" evidence="6">
    <location>
        <begin position="4"/>
        <end position="195"/>
    </location>
</feature>
<proteinExistence type="inferred from homology"/>
<dbReference type="Pfam" id="PF02900">
    <property type="entry name" value="LigB"/>
    <property type="match status" value="1"/>
</dbReference>
<comment type="cofactor">
    <cofactor evidence="1">
        <name>Zn(2+)</name>
        <dbReference type="ChEBI" id="CHEBI:29105"/>
    </cofactor>
</comment>
<accession>A0ABX7XGF6</accession>
<dbReference type="InterPro" id="IPR004183">
    <property type="entry name" value="Xdiol_dOase_suB"/>
</dbReference>